<keyword evidence="9" id="KW-1185">Reference proteome</keyword>
<dbReference type="InterPro" id="IPR018957">
    <property type="entry name" value="Znf_C3HC4_RING-type"/>
</dbReference>
<dbReference type="OrthoDB" id="8062037at2759"/>
<dbReference type="SUPFAM" id="SSF57850">
    <property type="entry name" value="RING/U-box"/>
    <property type="match status" value="1"/>
</dbReference>
<evidence type="ECO:0000256" key="2">
    <source>
        <dbReference type="ARBA" id="ARBA00022771"/>
    </source>
</evidence>
<evidence type="ECO:0000313" key="10">
    <source>
        <dbReference type="Proteomes" id="UP000325313"/>
    </source>
</evidence>
<feature type="chain" id="PRO_5033844861" description="RING-type domain-containing protein" evidence="5">
    <location>
        <begin position="20"/>
        <end position="541"/>
    </location>
</feature>
<dbReference type="GO" id="GO:0008270">
    <property type="term" value="F:zinc ion binding"/>
    <property type="evidence" value="ECO:0007669"/>
    <property type="project" value="UniProtKB-KW"/>
</dbReference>
<feature type="domain" description="RING-type" evidence="6">
    <location>
        <begin position="479"/>
        <end position="533"/>
    </location>
</feature>
<dbReference type="InterPro" id="IPR013083">
    <property type="entry name" value="Znf_RING/FYVE/PHD"/>
</dbReference>
<keyword evidence="5" id="KW-0732">Signal</keyword>
<dbReference type="Gene3D" id="3.30.40.10">
    <property type="entry name" value="Zinc/RING finger domain, C3HC4 (zinc finger)"/>
    <property type="match status" value="1"/>
</dbReference>
<dbReference type="Proteomes" id="UP000324748">
    <property type="component" value="Unassembled WGS sequence"/>
</dbReference>
<gene>
    <name evidence="7" type="ORF">PGT21_017413</name>
    <name evidence="8" type="ORF">PGTUg99_017581</name>
</gene>
<dbReference type="Pfam" id="PF00097">
    <property type="entry name" value="zf-C3HC4"/>
    <property type="match status" value="1"/>
</dbReference>
<evidence type="ECO:0000256" key="4">
    <source>
        <dbReference type="PROSITE-ProRule" id="PRU00175"/>
    </source>
</evidence>
<keyword evidence="2 4" id="KW-0863">Zinc-finger</keyword>
<dbReference type="PROSITE" id="PS50089">
    <property type="entry name" value="ZF_RING_2"/>
    <property type="match status" value="1"/>
</dbReference>
<reference evidence="9 10" key="1">
    <citation type="submission" date="2019-05" db="EMBL/GenBank/DDBJ databases">
        <title>Emergence of the Ug99 lineage of the wheat stem rust pathogen through somatic hybridization.</title>
        <authorList>
            <person name="Li F."/>
            <person name="Upadhyaya N.M."/>
            <person name="Sperschneider J."/>
            <person name="Matny O."/>
            <person name="Nguyen-Phuc H."/>
            <person name="Mago R."/>
            <person name="Raley C."/>
            <person name="Miller M.E."/>
            <person name="Silverstein K.A.T."/>
            <person name="Henningsen E."/>
            <person name="Hirsch C.D."/>
            <person name="Visser B."/>
            <person name="Pretorius Z.A."/>
            <person name="Steffenson B.J."/>
            <person name="Schwessinger B."/>
            <person name="Dodds P.N."/>
            <person name="Figueroa M."/>
        </authorList>
    </citation>
    <scope>NUCLEOTIDE SEQUENCE [LARGE SCALE GENOMIC DNA]</scope>
    <source>
        <strain evidence="7">21-0</strain>
        <strain evidence="8 10">Ug99</strain>
    </source>
</reference>
<protein>
    <recommendedName>
        <fullName evidence="6">RING-type domain-containing protein</fullName>
    </recommendedName>
</protein>
<dbReference type="InterPro" id="IPR001841">
    <property type="entry name" value="Znf_RING"/>
</dbReference>
<dbReference type="EMBL" id="VDEP01000374">
    <property type="protein sequence ID" value="KAA1093454.1"/>
    <property type="molecule type" value="Genomic_DNA"/>
</dbReference>
<evidence type="ECO:0000256" key="1">
    <source>
        <dbReference type="ARBA" id="ARBA00022723"/>
    </source>
</evidence>
<evidence type="ECO:0000259" key="6">
    <source>
        <dbReference type="PROSITE" id="PS50089"/>
    </source>
</evidence>
<accession>A0A5B0LUP1</accession>
<evidence type="ECO:0000313" key="8">
    <source>
        <dbReference type="EMBL" id="KAA1093454.1"/>
    </source>
</evidence>
<comment type="caution">
    <text evidence="7">The sequence shown here is derived from an EMBL/GenBank/DDBJ whole genome shotgun (WGS) entry which is preliminary data.</text>
</comment>
<proteinExistence type="predicted"/>
<dbReference type="Proteomes" id="UP000325313">
    <property type="component" value="Unassembled WGS sequence"/>
</dbReference>
<dbReference type="AlphaFoldDB" id="A0A5B0LUP1"/>
<evidence type="ECO:0000313" key="9">
    <source>
        <dbReference type="Proteomes" id="UP000324748"/>
    </source>
</evidence>
<keyword evidence="3" id="KW-0862">Zinc</keyword>
<name>A0A5B0LUP1_PUCGR</name>
<organism evidence="7 9">
    <name type="scientific">Puccinia graminis f. sp. tritici</name>
    <dbReference type="NCBI Taxonomy" id="56615"/>
    <lineage>
        <taxon>Eukaryota</taxon>
        <taxon>Fungi</taxon>
        <taxon>Dikarya</taxon>
        <taxon>Basidiomycota</taxon>
        <taxon>Pucciniomycotina</taxon>
        <taxon>Pucciniomycetes</taxon>
        <taxon>Pucciniales</taxon>
        <taxon>Pucciniaceae</taxon>
        <taxon>Puccinia</taxon>
    </lineage>
</organism>
<keyword evidence="1" id="KW-0479">Metal-binding</keyword>
<dbReference type="EMBL" id="VSWC01000184">
    <property type="protein sequence ID" value="KAA1067799.1"/>
    <property type="molecule type" value="Genomic_DNA"/>
</dbReference>
<sequence>MKLFSLNLFLSMLIAKASYIPLVDPENHLETGGHLLQDTQSYSELKPSQSHITIPTRQEVSSCVPSSSLCDQTMAIENSQCVSQRVNQKIDSCLAPAKAPVPDIGANKNIMQIREVNCHTGTSSHIHSSTNSLHSDPSMHIQTNKALQQPQMSDLTPSTHMKLNNQHESLSVIEEIKNHDHQCSPGDLCFNRDQNDRSVCLQNYPMHTYNNLEHISSHNSHQSSKIEVLQKSLQNIKEGINSLQGSLLEELASSNGSPQQRFEEENSVGEFSESYDELFPVFEEEDNSIEEYIKSLGLREGGYSTDNGTHSFDGENQLFDEADDFMDEETQSLNYSEYSIDESLEEADDSPNSSSFEQTDKILNTVMLGYMPKEEYLIPHEGMDTVPVNEVLKYLGATIAECPVQSGINTYPNGMKDFLSAGMENAGRNLDFDGTVDFSQNDQNFNQKPIENCDEISNLNPSLEGISDFILGEPHHRKCAFCQDEFKSPKKDSKNVLSSMDTVLRIENCGHYYHPLCLKKWVLGHGKHRCILCWQEFPISN</sequence>
<feature type="signal peptide" evidence="5">
    <location>
        <begin position="1"/>
        <end position="19"/>
    </location>
</feature>
<evidence type="ECO:0000256" key="3">
    <source>
        <dbReference type="ARBA" id="ARBA00022833"/>
    </source>
</evidence>
<evidence type="ECO:0000313" key="7">
    <source>
        <dbReference type="EMBL" id="KAA1067799.1"/>
    </source>
</evidence>
<evidence type="ECO:0000256" key="5">
    <source>
        <dbReference type="SAM" id="SignalP"/>
    </source>
</evidence>